<dbReference type="KEGG" id="cot:CORT_0D02510"/>
<dbReference type="RefSeq" id="XP_003869234.1">
    <property type="nucleotide sequence ID" value="XM_003869185.1"/>
</dbReference>
<dbReference type="EMBL" id="HE681722">
    <property type="protein sequence ID" value="CCG23098.1"/>
    <property type="molecule type" value="Genomic_DNA"/>
</dbReference>
<evidence type="ECO:0000313" key="3">
    <source>
        <dbReference type="Proteomes" id="UP000005018"/>
    </source>
</evidence>
<feature type="compositionally biased region" description="Polar residues" evidence="1">
    <location>
        <begin position="226"/>
        <end position="244"/>
    </location>
</feature>
<reference evidence="2 3" key="1">
    <citation type="journal article" date="2012" name="PLoS ONE">
        <title>Sequence and analysis of the genome of the pathogenic yeast Candida orthopsilosis.</title>
        <authorList>
            <person name="Riccombeni A."/>
            <person name="Vidanes G."/>
            <person name="Proux-Wera E."/>
            <person name="Wolfe K.H."/>
            <person name="Butler G."/>
        </authorList>
    </citation>
    <scope>NUCLEOTIDE SEQUENCE [LARGE SCALE GENOMIC DNA]</scope>
    <source>
        <strain evidence="2 3">Co 90-125</strain>
    </source>
</reference>
<feature type="compositionally biased region" description="Low complexity" evidence="1">
    <location>
        <begin position="37"/>
        <end position="48"/>
    </location>
</feature>
<name>H8X505_CANO9</name>
<gene>
    <name evidence="2" type="ORF">CORT_0D02510</name>
</gene>
<organism evidence="2 3">
    <name type="scientific">Candida orthopsilosis (strain 90-125)</name>
    <name type="common">Yeast</name>
    <dbReference type="NCBI Taxonomy" id="1136231"/>
    <lineage>
        <taxon>Eukaryota</taxon>
        <taxon>Fungi</taxon>
        <taxon>Dikarya</taxon>
        <taxon>Ascomycota</taxon>
        <taxon>Saccharomycotina</taxon>
        <taxon>Pichiomycetes</taxon>
        <taxon>Debaryomycetaceae</taxon>
        <taxon>Candida/Lodderomyces clade</taxon>
        <taxon>Candida</taxon>
    </lineage>
</organism>
<dbReference type="GeneID" id="14540566"/>
<proteinExistence type="predicted"/>
<feature type="compositionally biased region" description="Polar residues" evidence="1">
    <location>
        <begin position="22"/>
        <end position="34"/>
    </location>
</feature>
<keyword evidence="3" id="KW-1185">Reference proteome</keyword>
<feature type="compositionally biased region" description="Low complexity" evidence="1">
    <location>
        <begin position="245"/>
        <end position="256"/>
    </location>
</feature>
<dbReference type="OrthoDB" id="3998161at2759"/>
<feature type="region of interest" description="Disordered" evidence="1">
    <location>
        <begin position="1"/>
        <end position="68"/>
    </location>
</feature>
<feature type="compositionally biased region" description="Basic and acidic residues" evidence="1">
    <location>
        <begin position="49"/>
        <end position="61"/>
    </location>
</feature>
<evidence type="ECO:0000256" key="1">
    <source>
        <dbReference type="SAM" id="MobiDB-lite"/>
    </source>
</evidence>
<dbReference type="HOGENOM" id="CLU_554316_0_0_1"/>
<feature type="region of interest" description="Disordered" evidence="1">
    <location>
        <begin position="459"/>
        <end position="492"/>
    </location>
</feature>
<dbReference type="Proteomes" id="UP000005018">
    <property type="component" value="Chromosome 4"/>
</dbReference>
<evidence type="ECO:0000313" key="2">
    <source>
        <dbReference type="EMBL" id="CCG23098.1"/>
    </source>
</evidence>
<protein>
    <submittedName>
        <fullName evidence="2">Uncharacterized protein</fullName>
    </submittedName>
</protein>
<accession>H8X505</accession>
<dbReference type="AlphaFoldDB" id="H8X505"/>
<dbReference type="eggNOG" id="ENOG502SNVY">
    <property type="taxonomic scope" value="Eukaryota"/>
</dbReference>
<feature type="compositionally biased region" description="Polar residues" evidence="1">
    <location>
        <begin position="482"/>
        <end position="492"/>
    </location>
</feature>
<feature type="region of interest" description="Disordered" evidence="1">
    <location>
        <begin position="207"/>
        <end position="261"/>
    </location>
</feature>
<sequence length="492" mass="55209">MDPPYMESNLHSGENREGDHGQSGSSESNNNDQGSVPLPQSQQPQNQQCEKRPSYTDHQDSQHQQQPVHYGEVGRYQPQLQLNLLPPQQQYLQPQTYPNSQQYLQPRQQPISQQGSFSIPIPQVQPHLVPLQTPNYVPNSYQQLPIQSPYNVTAQPPHFGQFNPGLPQSKSRHSSDFRFDDGHGNLLSYNQDRGLVSSIPSIHANQQAGGINESGEHGMGSESSSFNAGSTTTLGQSSIHSQFISSRGSTTTSSTTPLENVPLNENQKSVASQCTRCKKDFVQVITVPKENNNSFNFKPSSGQSKVFKLCHHCRELQRQRSRRWQMKTKDKKGVCRRCGTEIPFNEQKFVLCPSCRSNLRTRKASRASQGKCIHCSSPMEDGFASDEISLEESSSVDEYDKRSPKSTSFRVCQKCRGKDKLRRHNLQQMGYCNRCTKALSANDHGKYKLCTDCRAKKKQYGNKGQQNSPPQMHNMGPGQMKQGDQLNNGYAS</sequence>